<evidence type="ECO:0000313" key="2">
    <source>
        <dbReference type="Proteomes" id="UP001157418"/>
    </source>
</evidence>
<sequence length="120" mass="13410">MKPKKRSPNLQCTVFDSLKRIQKLGKETNLLRFCNPFRRSALMKLQCRSIGGCIDFTVKSSRSFVGGVSNLFLVSQVSSNLTTNEKRSLLPPFLINLPLLLLFPPPTSMYLMSPNNTSGS</sequence>
<dbReference type="EMBL" id="CAKMRJ010000113">
    <property type="protein sequence ID" value="CAH1418653.1"/>
    <property type="molecule type" value="Genomic_DNA"/>
</dbReference>
<protein>
    <submittedName>
        <fullName evidence="1">Uncharacterized protein</fullName>
    </submittedName>
</protein>
<evidence type="ECO:0000313" key="1">
    <source>
        <dbReference type="EMBL" id="CAH1418653.1"/>
    </source>
</evidence>
<proteinExistence type="predicted"/>
<gene>
    <name evidence="1" type="ORF">LVIROSA_LOCUS6234</name>
</gene>
<organism evidence="1 2">
    <name type="scientific">Lactuca virosa</name>
    <dbReference type="NCBI Taxonomy" id="75947"/>
    <lineage>
        <taxon>Eukaryota</taxon>
        <taxon>Viridiplantae</taxon>
        <taxon>Streptophyta</taxon>
        <taxon>Embryophyta</taxon>
        <taxon>Tracheophyta</taxon>
        <taxon>Spermatophyta</taxon>
        <taxon>Magnoliopsida</taxon>
        <taxon>eudicotyledons</taxon>
        <taxon>Gunneridae</taxon>
        <taxon>Pentapetalae</taxon>
        <taxon>asterids</taxon>
        <taxon>campanulids</taxon>
        <taxon>Asterales</taxon>
        <taxon>Asteraceae</taxon>
        <taxon>Cichorioideae</taxon>
        <taxon>Cichorieae</taxon>
        <taxon>Lactucinae</taxon>
        <taxon>Lactuca</taxon>
    </lineage>
</organism>
<accession>A0AAU9M213</accession>
<dbReference type="AlphaFoldDB" id="A0AAU9M213"/>
<name>A0AAU9M213_9ASTR</name>
<dbReference type="Proteomes" id="UP001157418">
    <property type="component" value="Unassembled WGS sequence"/>
</dbReference>
<keyword evidence="2" id="KW-1185">Reference proteome</keyword>
<reference evidence="1 2" key="1">
    <citation type="submission" date="2022-01" db="EMBL/GenBank/DDBJ databases">
        <authorList>
            <person name="Xiong W."/>
            <person name="Schranz E."/>
        </authorList>
    </citation>
    <scope>NUCLEOTIDE SEQUENCE [LARGE SCALE GENOMIC DNA]</scope>
</reference>
<comment type="caution">
    <text evidence="1">The sequence shown here is derived from an EMBL/GenBank/DDBJ whole genome shotgun (WGS) entry which is preliminary data.</text>
</comment>